<evidence type="ECO:0000313" key="1">
    <source>
        <dbReference type="EMBL" id="EUA57627.1"/>
    </source>
</evidence>
<evidence type="ECO:0000313" key="2">
    <source>
        <dbReference type="Proteomes" id="UP000020825"/>
    </source>
</evidence>
<dbReference type="PATRIC" id="fig|1299331.3.peg.737"/>
<sequence>MLRPTSRRPADAFSGDRRKVCSTFNCYCYVRGRDTGWSARYG</sequence>
<comment type="caution">
    <text evidence="1">The sequence shown here is derived from an EMBL/GenBank/DDBJ whole genome shotgun (WGS) entry which is preliminary data.</text>
</comment>
<dbReference type="AlphaFoldDB" id="X8CMM1"/>
<dbReference type="EMBL" id="JAOG01000001">
    <property type="protein sequence ID" value="EUA57627.1"/>
    <property type="molecule type" value="Genomic_DNA"/>
</dbReference>
<organism evidence="1 2">
    <name type="scientific">Mycobacterium intracellulare 1956</name>
    <dbReference type="NCBI Taxonomy" id="1299331"/>
    <lineage>
        <taxon>Bacteria</taxon>
        <taxon>Bacillati</taxon>
        <taxon>Actinomycetota</taxon>
        <taxon>Actinomycetes</taxon>
        <taxon>Mycobacteriales</taxon>
        <taxon>Mycobacteriaceae</taxon>
        <taxon>Mycobacterium</taxon>
        <taxon>Mycobacterium avium complex (MAC)</taxon>
    </lineage>
</organism>
<accession>X8CMM1</accession>
<reference evidence="1 2" key="1">
    <citation type="submission" date="2013-12" db="EMBL/GenBank/DDBJ databases">
        <authorList>
            <person name="Zelazny A."/>
            <person name="Olivier K."/>
            <person name="Holland S."/>
            <person name="Lenaerts A."/>
            <person name="Ordway D."/>
            <person name="DeGroote M.A."/>
            <person name="Parker T."/>
            <person name="Sizemore C."/>
            <person name="Tallon L.J."/>
            <person name="Sadzewicz L.K."/>
            <person name="Sengamalay N."/>
            <person name="Fraser C.M."/>
            <person name="Hine E."/>
            <person name="Shefchek K.A."/>
            <person name="Das S.P."/>
            <person name="Tettelin H."/>
        </authorList>
    </citation>
    <scope>NUCLEOTIDE SEQUENCE [LARGE SCALE GENOMIC DNA]</scope>
    <source>
        <strain evidence="1 2">1956</strain>
    </source>
</reference>
<proteinExistence type="predicted"/>
<name>X8CMM1_MYCIT</name>
<protein>
    <submittedName>
        <fullName evidence="1">Uncharacterized protein</fullName>
    </submittedName>
</protein>
<dbReference type="Proteomes" id="UP000020825">
    <property type="component" value="Unassembled WGS sequence"/>
</dbReference>
<gene>
    <name evidence="1" type="ORF">I550_0754</name>
</gene>